<keyword evidence="1" id="KW-0472">Membrane</keyword>
<reference evidence="4 5" key="1">
    <citation type="submission" date="2019-05" db="EMBL/GenBank/DDBJ databases">
        <title>Emergence of the Ug99 lineage of the wheat stem rust pathogen through somatic hybridization.</title>
        <authorList>
            <person name="Li F."/>
            <person name="Upadhyaya N.M."/>
            <person name="Sperschneider J."/>
            <person name="Matny O."/>
            <person name="Nguyen-Phuc H."/>
            <person name="Mago R."/>
            <person name="Raley C."/>
            <person name="Miller M.E."/>
            <person name="Silverstein K.A.T."/>
            <person name="Henningsen E."/>
            <person name="Hirsch C.D."/>
            <person name="Visser B."/>
            <person name="Pretorius Z.A."/>
            <person name="Steffenson B.J."/>
            <person name="Schwessinger B."/>
            <person name="Dodds P.N."/>
            <person name="Figueroa M."/>
        </authorList>
    </citation>
    <scope>NUCLEOTIDE SEQUENCE [LARGE SCALE GENOMIC DNA]</scope>
    <source>
        <strain evidence="2">21-0</strain>
        <strain evidence="3 5">Ug99</strain>
    </source>
</reference>
<evidence type="ECO:0000313" key="5">
    <source>
        <dbReference type="Proteomes" id="UP000325313"/>
    </source>
</evidence>
<dbReference type="EMBL" id="VDEP01000069">
    <property type="protein sequence ID" value="KAA1134117.1"/>
    <property type="molecule type" value="Genomic_DNA"/>
</dbReference>
<name>A0A5B0S8C9_PUCGR</name>
<protein>
    <submittedName>
        <fullName evidence="3">Uncharacterized protein</fullName>
    </submittedName>
</protein>
<accession>A0A5B0S8C9</accession>
<dbReference type="AlphaFoldDB" id="A0A5B0S8C9"/>
<feature type="transmembrane region" description="Helical" evidence="1">
    <location>
        <begin position="18"/>
        <end position="36"/>
    </location>
</feature>
<dbReference type="Proteomes" id="UP000324748">
    <property type="component" value="Unassembled WGS sequence"/>
</dbReference>
<keyword evidence="1" id="KW-1133">Transmembrane helix</keyword>
<organism evidence="3 5">
    <name type="scientific">Puccinia graminis f. sp. tritici</name>
    <dbReference type="NCBI Taxonomy" id="56615"/>
    <lineage>
        <taxon>Eukaryota</taxon>
        <taxon>Fungi</taxon>
        <taxon>Dikarya</taxon>
        <taxon>Basidiomycota</taxon>
        <taxon>Pucciniomycotina</taxon>
        <taxon>Pucciniomycetes</taxon>
        <taxon>Pucciniales</taxon>
        <taxon>Pucciniaceae</taxon>
        <taxon>Puccinia</taxon>
    </lineage>
</organism>
<proteinExistence type="predicted"/>
<dbReference type="Proteomes" id="UP000325313">
    <property type="component" value="Unassembled WGS sequence"/>
</dbReference>
<evidence type="ECO:0000313" key="2">
    <source>
        <dbReference type="EMBL" id="KAA1097514.1"/>
    </source>
</evidence>
<evidence type="ECO:0000313" key="4">
    <source>
        <dbReference type="Proteomes" id="UP000324748"/>
    </source>
</evidence>
<sequence length="120" mass="13265">MVPIPGGKTSPSQGKRQLLSGPILFIIMFYVLMLGASRCEGQVLKSPANHPMKREVADDPSHLQSHQSQALKIRNIIRRRSPLKGRVRSPCESSERVINIGNGRTSCRPKHDCQGPNCPN</sequence>
<keyword evidence="1" id="KW-0812">Transmembrane</keyword>
<gene>
    <name evidence="2" type="ORF">PGT21_009774</name>
    <name evidence="3" type="ORF">PGTUg99_027834</name>
</gene>
<evidence type="ECO:0000256" key="1">
    <source>
        <dbReference type="SAM" id="Phobius"/>
    </source>
</evidence>
<dbReference type="EMBL" id="VSWC01000066">
    <property type="protein sequence ID" value="KAA1097514.1"/>
    <property type="molecule type" value="Genomic_DNA"/>
</dbReference>
<evidence type="ECO:0000313" key="3">
    <source>
        <dbReference type="EMBL" id="KAA1134117.1"/>
    </source>
</evidence>
<comment type="caution">
    <text evidence="3">The sequence shown here is derived from an EMBL/GenBank/DDBJ whole genome shotgun (WGS) entry which is preliminary data.</text>
</comment>
<keyword evidence="4" id="KW-1185">Reference proteome</keyword>